<evidence type="ECO:0000256" key="8">
    <source>
        <dbReference type="ARBA" id="ARBA00083772"/>
    </source>
</evidence>
<dbReference type="InterPro" id="IPR001005">
    <property type="entry name" value="SANT/Myb"/>
</dbReference>
<comment type="subcellular location">
    <subcellularLocation>
        <location evidence="1">Nucleus</location>
    </subcellularLocation>
</comment>
<evidence type="ECO:0000256" key="4">
    <source>
        <dbReference type="ARBA" id="ARBA00023125"/>
    </source>
</evidence>
<evidence type="ECO:0000313" key="12">
    <source>
        <dbReference type="EMBL" id="ADU56173.1"/>
    </source>
</evidence>
<keyword evidence="6" id="KW-0804">Transcription</keyword>
<organism evidence="12">
    <name type="scientific">Fragaria vesca</name>
    <name type="common">Woodland strawberry</name>
    <name type="synonym">Potentilla vesca</name>
    <dbReference type="NCBI Taxonomy" id="57918"/>
    <lineage>
        <taxon>Eukaryota</taxon>
        <taxon>Viridiplantae</taxon>
        <taxon>Streptophyta</taxon>
        <taxon>Embryophyta</taxon>
        <taxon>Tracheophyta</taxon>
        <taxon>Spermatophyta</taxon>
        <taxon>Magnoliopsida</taxon>
        <taxon>eudicotyledons</taxon>
        <taxon>Gunneridae</taxon>
        <taxon>Pentapetalae</taxon>
        <taxon>rosids</taxon>
        <taxon>fabids</taxon>
        <taxon>Rosales</taxon>
        <taxon>Rosaceae</taxon>
        <taxon>Rosoideae</taxon>
        <taxon>Potentilleae</taxon>
        <taxon>Fragariinae</taxon>
        <taxon>Fragaria</taxon>
    </lineage>
</organism>
<feature type="domain" description="Myb-like" evidence="10">
    <location>
        <begin position="9"/>
        <end position="61"/>
    </location>
</feature>
<dbReference type="PROSITE" id="PS50090">
    <property type="entry name" value="MYB_LIKE"/>
    <property type="match status" value="2"/>
</dbReference>
<feature type="region of interest" description="Disordered" evidence="9">
    <location>
        <begin position="199"/>
        <end position="226"/>
    </location>
</feature>
<sequence>MGRGPRCSKDGLNKGAWLEAEDKLLLGYIKNHGEGKWSNVAKETGLKRCGKSCRLRWMNYLRPDIKRGSISDDEEELIIRLHKLLGNRWSLIAGRLPGRTDNEIKNYWNSNLAKKMAQAAAQTSSQSKCNNAIVQRTPDGTQPQQQYSRVNTVIPTQPPPATAAAAASPVHHRSLNDFSNSVAMNNTNDLVKAINSVDSHMSREDGSPSTTTTTNTTGDGDDRLGSSPTNFMLDFNTDDHEDFCKILDCDFANLNSAIDGDDDHQGSPVLELPKQMMDKNMQAADFGSLASFLESDEDWLGNDLNVMLS</sequence>
<accession>E9NS17</accession>
<dbReference type="PANTHER" id="PTHR47999">
    <property type="entry name" value="TRANSCRIPTION FACTOR MYB8-RELATED-RELATED"/>
    <property type="match status" value="1"/>
</dbReference>
<keyword evidence="4" id="KW-0238">DNA-binding</keyword>
<evidence type="ECO:0000259" key="10">
    <source>
        <dbReference type="PROSITE" id="PS50090"/>
    </source>
</evidence>
<keyword evidence="2" id="KW-0677">Repeat</keyword>
<evidence type="ECO:0000256" key="5">
    <source>
        <dbReference type="ARBA" id="ARBA00023159"/>
    </source>
</evidence>
<dbReference type="PROSITE" id="PS51294">
    <property type="entry name" value="HTH_MYB"/>
    <property type="match status" value="2"/>
</dbReference>
<evidence type="ECO:0000259" key="11">
    <source>
        <dbReference type="PROSITE" id="PS51294"/>
    </source>
</evidence>
<evidence type="ECO:0000256" key="3">
    <source>
        <dbReference type="ARBA" id="ARBA00023015"/>
    </source>
</evidence>
<dbReference type="GO" id="GO:0005634">
    <property type="term" value="C:nucleus"/>
    <property type="evidence" value="ECO:0007669"/>
    <property type="project" value="UniProtKB-SubCell"/>
</dbReference>
<dbReference type="FunFam" id="1.10.10.60:FF:000302">
    <property type="entry name" value="Transcription factor TT2"/>
    <property type="match status" value="1"/>
</dbReference>
<evidence type="ECO:0000256" key="6">
    <source>
        <dbReference type="ARBA" id="ARBA00023163"/>
    </source>
</evidence>
<keyword evidence="7" id="KW-0539">Nucleus</keyword>
<feature type="domain" description="HTH myb-type" evidence="11">
    <location>
        <begin position="62"/>
        <end position="116"/>
    </location>
</feature>
<keyword evidence="3" id="KW-0805">Transcription regulation</keyword>
<dbReference type="Pfam" id="PF00249">
    <property type="entry name" value="Myb_DNA-binding"/>
    <property type="match status" value="2"/>
</dbReference>
<proteinExistence type="evidence at transcript level"/>
<dbReference type="EMBL" id="HQ702751">
    <property type="protein sequence ID" value="ADU56173.1"/>
    <property type="molecule type" value="mRNA"/>
</dbReference>
<protein>
    <recommendedName>
        <fullName evidence="8">Myb-related protein 123</fullName>
    </recommendedName>
</protein>
<dbReference type="InterPro" id="IPR009057">
    <property type="entry name" value="Homeodomain-like_sf"/>
</dbReference>
<keyword evidence="5" id="KW-0010">Activator</keyword>
<dbReference type="SMART" id="SM00717">
    <property type="entry name" value="SANT"/>
    <property type="match status" value="2"/>
</dbReference>
<dbReference type="GO" id="GO:0003677">
    <property type="term" value="F:DNA binding"/>
    <property type="evidence" value="ECO:0007669"/>
    <property type="project" value="UniProtKB-KW"/>
</dbReference>
<evidence type="ECO:0000256" key="2">
    <source>
        <dbReference type="ARBA" id="ARBA00022737"/>
    </source>
</evidence>
<dbReference type="FunFam" id="1.10.10.60:FF:000001">
    <property type="entry name" value="MYB-related transcription factor"/>
    <property type="match status" value="1"/>
</dbReference>
<dbReference type="SUPFAM" id="SSF46689">
    <property type="entry name" value="Homeodomain-like"/>
    <property type="match status" value="1"/>
</dbReference>
<feature type="domain" description="HTH myb-type" evidence="11">
    <location>
        <begin position="9"/>
        <end position="61"/>
    </location>
</feature>
<dbReference type="Gene3D" id="1.10.10.60">
    <property type="entry name" value="Homeodomain-like"/>
    <property type="match status" value="2"/>
</dbReference>
<evidence type="ECO:0000256" key="9">
    <source>
        <dbReference type="SAM" id="MobiDB-lite"/>
    </source>
</evidence>
<feature type="domain" description="Myb-like" evidence="10">
    <location>
        <begin position="62"/>
        <end position="112"/>
    </location>
</feature>
<dbReference type="InterPro" id="IPR015495">
    <property type="entry name" value="Myb_TF_plants"/>
</dbReference>
<dbReference type="CDD" id="cd00167">
    <property type="entry name" value="SANT"/>
    <property type="match status" value="2"/>
</dbReference>
<dbReference type="RefSeq" id="NP_001266978.1">
    <property type="nucleotide sequence ID" value="NM_001280049.1"/>
</dbReference>
<reference evidence="12" key="1">
    <citation type="journal article" date="2010" name="Nat. Genet.">
        <title>The genome of woodland strawberry (Fragaria vesca).</title>
        <authorList>
            <person name="Shulaev V."/>
            <person name="Sargent D.J."/>
            <person name="Crowhurst R.N."/>
            <person name="Mockler T.C."/>
            <person name="Folkerts O."/>
            <person name="Delcher A.L."/>
            <person name="Jaiswal P."/>
            <person name="Mockaitis K."/>
            <person name="Liston A."/>
            <person name="Mane S.P."/>
            <person name="Burns P."/>
            <person name="Davis T.M."/>
            <person name="Slovin J.P."/>
            <person name="Bassil N."/>
            <person name="Hellens R.P."/>
            <person name="Evans C."/>
            <person name="Harkins T."/>
            <person name="Kodira C."/>
            <person name="Desany B."/>
            <person name="Crasta O.R."/>
            <person name="Jensen R.V."/>
            <person name="Allan A.C."/>
            <person name="Michael T.P."/>
            <person name="Setubal J.C."/>
            <person name="Celton J.M."/>
            <person name="Rees D.J."/>
            <person name="Williams K.P."/>
            <person name="Holt S.H."/>
            <person name="Rojas J.J."/>
            <person name="Chatterjee M."/>
            <person name="Liu B."/>
            <person name="Silva H."/>
            <person name="Meisel L."/>
            <person name="Adato A."/>
            <person name="Filichkin S.A."/>
            <person name="Troggio M."/>
            <person name="Viola R."/>
            <person name="Ashman T.L."/>
            <person name="Wang H."/>
            <person name="Dharmawardhana P."/>
            <person name="Elser J."/>
            <person name="Raja R."/>
            <person name="Priest H.D."/>
            <person name="Bryant D.W.Jr."/>
            <person name="Fox S.E."/>
            <person name="Givan S.A."/>
            <person name="Wilhelm L.J."/>
            <person name="Naithani S."/>
            <person name="Christoffels A."/>
            <person name="Salama D.Y."/>
            <person name="Carter J."/>
            <person name="Girona E.L."/>
            <person name="Zdepski A."/>
            <person name="Wang W."/>
            <person name="Kerstetter R.A."/>
            <person name="Schwab W."/>
            <person name="Korban S.S."/>
            <person name="Davik J."/>
            <person name="Monfort A."/>
            <person name="Denoyes-Rothan B."/>
            <person name="Arus P."/>
            <person name="Mittler R."/>
            <person name="Flinn B."/>
            <person name="Aharoni A."/>
            <person name="Bennetzen J.L."/>
            <person name="Salzberg S.L."/>
            <person name="Dickerman A.W."/>
            <person name="Velasco R."/>
            <person name="Borodovsky M."/>
            <person name="Veilleux R.E."/>
            <person name="Folta K.M."/>
        </authorList>
    </citation>
    <scope>NUCLEOTIDE SEQUENCE</scope>
</reference>
<evidence type="ECO:0000256" key="7">
    <source>
        <dbReference type="ARBA" id="ARBA00023242"/>
    </source>
</evidence>
<dbReference type="InterPro" id="IPR017930">
    <property type="entry name" value="Myb_dom"/>
</dbReference>
<evidence type="ECO:0000256" key="1">
    <source>
        <dbReference type="ARBA" id="ARBA00004123"/>
    </source>
</evidence>
<name>E9NS17_FRAVE</name>
<dbReference type="PANTHER" id="PTHR47999:SF96">
    <property type="entry name" value="TRANSCRIPTION REPRESSOR MYB6-LIKE"/>
    <property type="match status" value="1"/>
</dbReference>
<dbReference type="AlphaFoldDB" id="E9NS17"/>
<dbReference type="GeneID" id="101302898"/>
<gene>
    <name evidence="12" type="primary">MYB33</name>
</gene>